<reference evidence="1" key="1">
    <citation type="submission" date="2022-09" db="EMBL/GenBank/DDBJ databases">
        <title>Intensive care unit water sources are persistently colonized with multi-drug resistant bacteria and are the site of extensive horizontal gene transfer of antibiotic resistance genes.</title>
        <authorList>
            <person name="Diorio-Toth L."/>
        </authorList>
    </citation>
    <scope>NUCLEOTIDE SEQUENCE</scope>
    <source>
        <strain evidence="1">GD03863</strain>
    </source>
</reference>
<organism evidence="1 2">
    <name type="scientific">Ectopseudomonas toyotomiensis</name>
    <dbReference type="NCBI Taxonomy" id="554344"/>
    <lineage>
        <taxon>Bacteria</taxon>
        <taxon>Pseudomonadati</taxon>
        <taxon>Pseudomonadota</taxon>
        <taxon>Gammaproteobacteria</taxon>
        <taxon>Pseudomonadales</taxon>
        <taxon>Pseudomonadaceae</taxon>
        <taxon>Ectopseudomonas</taxon>
    </lineage>
</organism>
<dbReference type="Proteomes" id="UP001161137">
    <property type="component" value="Unassembled WGS sequence"/>
</dbReference>
<sequence>MQLLETAQGRAVEVNVVGGVDHPGRHADRQIRVAVEIVVLDGEARRFCVVAFGDAQFQTGAVGLLQEIAFALLLYLGMQPMFRFEMG</sequence>
<name>A0AA42IMW3_9GAMM</name>
<comment type="caution">
    <text evidence="1">The sequence shown here is derived from an EMBL/GenBank/DDBJ whole genome shotgun (WGS) entry which is preliminary data.</text>
</comment>
<dbReference type="AlphaFoldDB" id="A0AA42IMW3"/>
<gene>
    <name evidence="1" type="ORF">N5D41_12165</name>
</gene>
<accession>A0AA42IMW3</accession>
<proteinExistence type="predicted"/>
<evidence type="ECO:0000313" key="1">
    <source>
        <dbReference type="EMBL" id="MDH0702238.1"/>
    </source>
</evidence>
<dbReference type="RefSeq" id="WP_230875348.1">
    <property type="nucleotide sequence ID" value="NZ_JACFYY010000007.1"/>
</dbReference>
<protein>
    <submittedName>
        <fullName evidence="1">Uncharacterized protein</fullName>
    </submittedName>
</protein>
<evidence type="ECO:0000313" key="2">
    <source>
        <dbReference type="Proteomes" id="UP001161137"/>
    </source>
</evidence>
<dbReference type="EMBL" id="JAOCDH010000012">
    <property type="protein sequence ID" value="MDH0702238.1"/>
    <property type="molecule type" value="Genomic_DNA"/>
</dbReference>